<gene>
    <name evidence="1" type="ORF">GMD42_07685</name>
</gene>
<comment type="caution">
    <text evidence="1">The sequence shown here is derived from an EMBL/GenBank/DDBJ whole genome shotgun (WGS) entry which is preliminary data.</text>
</comment>
<dbReference type="AlphaFoldDB" id="A0A6I3S1P6"/>
<evidence type="ECO:0000313" key="1">
    <source>
        <dbReference type="EMBL" id="MTU43505.1"/>
    </source>
</evidence>
<reference evidence="1 2" key="1">
    <citation type="journal article" date="2019" name="Nat. Med.">
        <title>A library of human gut bacterial isolates paired with longitudinal multiomics data enables mechanistic microbiome research.</title>
        <authorList>
            <person name="Poyet M."/>
            <person name="Groussin M."/>
            <person name="Gibbons S.M."/>
            <person name="Avila-Pacheco J."/>
            <person name="Jiang X."/>
            <person name="Kearney S.M."/>
            <person name="Perrotta A.R."/>
            <person name="Berdy B."/>
            <person name="Zhao S."/>
            <person name="Lieberman T.D."/>
            <person name="Swanson P.K."/>
            <person name="Smith M."/>
            <person name="Roesemann S."/>
            <person name="Alexander J.E."/>
            <person name="Rich S.A."/>
            <person name="Livny J."/>
            <person name="Vlamakis H."/>
            <person name="Clish C."/>
            <person name="Bullock K."/>
            <person name="Deik A."/>
            <person name="Scott J."/>
            <person name="Pierce K.A."/>
            <person name="Xavier R.J."/>
            <person name="Alm E.J."/>
        </authorList>
    </citation>
    <scope>NUCLEOTIDE SEQUENCE [LARGE SCALE GENOMIC DNA]</scope>
    <source>
        <strain evidence="1 2">BIOML-A2</strain>
    </source>
</reference>
<name>A0A6I3S1P6_9BURK</name>
<organism evidence="1 2">
    <name type="scientific">Parasutterella excrementihominis</name>
    <dbReference type="NCBI Taxonomy" id="487175"/>
    <lineage>
        <taxon>Bacteria</taxon>
        <taxon>Pseudomonadati</taxon>
        <taxon>Pseudomonadota</taxon>
        <taxon>Betaproteobacteria</taxon>
        <taxon>Burkholderiales</taxon>
        <taxon>Sutterellaceae</taxon>
        <taxon>Parasutterella</taxon>
    </lineage>
</organism>
<protein>
    <submittedName>
        <fullName evidence="1">Uncharacterized protein</fullName>
    </submittedName>
</protein>
<dbReference type="RefSeq" id="WP_155168105.1">
    <property type="nucleotide sequence ID" value="NZ_WNCA01000016.1"/>
</dbReference>
<dbReference type="EMBL" id="WNCL01000020">
    <property type="protein sequence ID" value="MTU43505.1"/>
    <property type="molecule type" value="Genomic_DNA"/>
</dbReference>
<accession>A0A6I3S1P6</accession>
<proteinExistence type="predicted"/>
<dbReference type="Proteomes" id="UP000462362">
    <property type="component" value="Unassembled WGS sequence"/>
</dbReference>
<evidence type="ECO:0000313" key="2">
    <source>
        <dbReference type="Proteomes" id="UP000462362"/>
    </source>
</evidence>
<sequence length="647" mass="74080">MDFNLKALGAETVMVDRRLAARLVEAELLLRDGEKLPYAEELNQFIRQNSFIGVNPSERLFAKCAVTGKNAECIGVMVKPREIVLAEEVYYRLQELETAESIQKEYLRKSKEGTPVRPLYEVRADYADNPSLSEEENRFIDRIRPREYCFEALNASEATRILGGHEYAFFSRVHQFLKEEKEAGIIEDISSRAVSIPGFSDFCGVRYGNLFIKTDFIKNPVKSCVYEKDKKAWNLTLEPKKLLKYDLGAIQKNVENLLEIGYRRLTKIESFWTTEALPEVKKFFDSFKTDSVNLQVGEKDSSLETVILNNCDQKVFDKLPLEEKIGIDSLRFHPKLNSDEIEPQSLDDKPDCVLKVGFSLNEKEAAKLPEAVRELVKRISDVEVRHTVEDDNGVRSFVNHDKQLLQELFTEAAEKQGVGTKGLDLFSGSNPVLKEKLEISYGSMSLPLDNLSKPPISISGIQTFNEEKGCYEAEYIPRHLYGTKALRDAFKQLGMDDGKPFPFSDTALKSGLDRKVLEEAAEMVRKTVKEDIEDFRFSFESQKLFIPKGAKDFTDALHFTVEVKSVELAKEMQERKKEAPLRKEHRESIEKIVGSFSRSKEFQEHPQLSEALKNRLEEKFKAAEKAGIRLDLRHLDEPKKQSQDLER</sequence>